<organism evidence="2 3">
    <name type="scientific">Sporomusa silvacetica DSM 10669</name>
    <dbReference type="NCBI Taxonomy" id="1123289"/>
    <lineage>
        <taxon>Bacteria</taxon>
        <taxon>Bacillati</taxon>
        <taxon>Bacillota</taxon>
        <taxon>Negativicutes</taxon>
        <taxon>Selenomonadales</taxon>
        <taxon>Sporomusaceae</taxon>
        <taxon>Sporomusa</taxon>
    </lineage>
</organism>
<dbReference type="Pfam" id="PF21880">
    <property type="entry name" value="DUF6916"/>
    <property type="match status" value="1"/>
</dbReference>
<dbReference type="InterPro" id="IPR054209">
    <property type="entry name" value="DUF6916"/>
</dbReference>
<evidence type="ECO:0000313" key="3">
    <source>
        <dbReference type="Proteomes" id="UP000216752"/>
    </source>
</evidence>
<gene>
    <name evidence="2" type="ORF">SPSIL_026300</name>
</gene>
<name>A0ABZ3ILJ5_9FIRM</name>
<dbReference type="EMBL" id="CP155573">
    <property type="protein sequence ID" value="XFO66480.1"/>
    <property type="molecule type" value="Genomic_DNA"/>
</dbReference>
<protein>
    <recommendedName>
        <fullName evidence="1">DUF6916 domain-containing protein</fullName>
    </recommendedName>
</protein>
<dbReference type="Proteomes" id="UP000216752">
    <property type="component" value="Chromosome"/>
</dbReference>
<reference evidence="2" key="1">
    <citation type="submission" date="2024-05" db="EMBL/GenBank/DDBJ databases">
        <title>Isolation and characterization of Sporomusa carbonis sp. nov., a carboxydotrophic hydrogenogen in the genus of Sporomusa isolated from a charcoal burning pile.</title>
        <authorList>
            <person name="Boeer T."/>
            <person name="Rosenbaum F."/>
            <person name="Eysell L."/>
            <person name="Mueller V."/>
            <person name="Daniel R."/>
            <person name="Poehlein A."/>
        </authorList>
    </citation>
    <scope>NUCLEOTIDE SEQUENCE [LARGE SCALE GENOMIC DNA]</scope>
    <source>
        <strain evidence="2">DSM 10669</strain>
    </source>
</reference>
<evidence type="ECO:0000313" key="2">
    <source>
        <dbReference type="EMBL" id="XFO66480.1"/>
    </source>
</evidence>
<feature type="domain" description="DUF6916" evidence="1">
    <location>
        <begin position="6"/>
        <end position="94"/>
    </location>
</feature>
<dbReference type="RefSeq" id="WP_094602885.1">
    <property type="nucleotide sequence ID" value="NZ_CP155573.1"/>
</dbReference>
<sequence>MVAKLHKQDFEPHLNEQFTVHSNEIGPVEIELVKVSGQTSGNIESFSLLFRNAEGKVFRHNTCQVTHPSMGDFPLFLGPVDTGKTDGVYYEAVFNYIINSNKEG</sequence>
<keyword evidence="3" id="KW-1185">Reference proteome</keyword>
<proteinExistence type="predicted"/>
<evidence type="ECO:0000259" key="1">
    <source>
        <dbReference type="Pfam" id="PF21880"/>
    </source>
</evidence>
<accession>A0ABZ3ILJ5</accession>